<dbReference type="AlphaFoldDB" id="A0A6V7KE50"/>
<reference evidence="1" key="1">
    <citation type="submission" date="2020-07" db="EMBL/GenBank/DDBJ databases">
        <authorList>
            <person name="Ferguson B K."/>
        </authorList>
    </citation>
    <scope>NUCLEOTIDE SEQUENCE</scope>
    <source>
        <strain evidence="1">L06</strain>
    </source>
</reference>
<evidence type="ECO:0000313" key="1">
    <source>
        <dbReference type="EMBL" id="CAD1562612.1"/>
    </source>
</evidence>
<proteinExistence type="predicted"/>
<organism evidence="1">
    <name type="scientific">Bracon brevicornis</name>
    <dbReference type="NCBI Taxonomy" id="1563983"/>
    <lineage>
        <taxon>Eukaryota</taxon>
        <taxon>Metazoa</taxon>
        <taxon>Ecdysozoa</taxon>
        <taxon>Arthropoda</taxon>
        <taxon>Hexapoda</taxon>
        <taxon>Insecta</taxon>
        <taxon>Pterygota</taxon>
        <taxon>Neoptera</taxon>
        <taxon>Endopterygota</taxon>
        <taxon>Hymenoptera</taxon>
        <taxon>Apocrita</taxon>
        <taxon>Ichneumonoidea</taxon>
        <taxon>Braconidae</taxon>
        <taxon>Braconinae</taxon>
        <taxon>Bracon</taxon>
    </lineage>
</organism>
<sequence>MIQQKRTLVDTRNEKGGIRREWGVKLSDGSIDNKLPEENMPNYVLRQKWGVNFYEPIIERNNDEEKNYENKIVSQQIPSRQIKSSDLTSMLESQFMDSMEKKKYKRVEAQSVNPPPIIDSTSTVVPPIGEEVDPLKPINGEPESIITSERKQSVIAKELLNTPYFINTDEDNNHAGSGESTKDDEISAWQGVMLRTKKRMEEIAEIEKAGKSKEERSDVKFTIIPEPPSPKLDIAVMKPLESKIQEYLNPNDITSMFDVKNIVHQVDSKKFHTLSLFFLCLPVGSSDDNDNDEYSPQYLPLEISDVPTDNSHDIVQDDEIQVSAPKSNIVKPQKDNQFVDDGVRDNYIRIPGDPYPFNKKSIENLKLFGGDASHEETSIRSN</sequence>
<dbReference type="EMBL" id="CADCXW020000158">
    <property type="protein sequence ID" value="CAD1562612.1"/>
    <property type="molecule type" value="Genomic_DNA"/>
</dbReference>
<protein>
    <submittedName>
        <fullName evidence="1">Uncharacterized protein</fullName>
    </submittedName>
</protein>
<name>A0A6V7KE50_9HYME</name>
<gene>
    <name evidence="1" type="ORF">BBRV_LOCUS77610</name>
</gene>
<accession>A0A6V7KE50</accession>